<dbReference type="AlphaFoldDB" id="R2R284"/>
<sequence>MDEKDQKDSMYNQQEIESTDRENEQALFDEFDESVYDEEEADQWLTSKELIFMGACIFLGYLMIRAFMNGSGGIWVSLLTIVSCATVFTYAKVTNQQVKKNHYGYLVYSLLLGLSFSFLDNRVFLGLNLIFLLLSMNYWVLVLTGKRRVPYLSQFIISDIIIGTFKRPFQNLGSTFVFKESEQKKDKTIKNIGIGLLISLPIFIVVLLLLSKADSMFEQFLYSFTVTLSENMAERIIAFLFALPIGVYLFLFVYKNSLKEAEDEKRNRKRKGQPIILLTVLVSFILLYLVFFATAILGYFDFRQEPFSSMAVSDYARTGFFQLSLVSLINVTMFLVIKSLSDNQKIITLGLSMIGIETLGLIVLGFAKMQLYISSFGLTILRFNTSCFMIVLFICVCLFIVALWRPFHYIRITIIVVALSILGISFRNTGNDIAAFNIQKYQSGQIEELDIEVFYTIGIEAVPAVVEFYDQTKDSDLKELLNYEYLRPMADQLEKNPATITLQRMQSKKLLKQALHE</sequence>
<dbReference type="EMBL" id="ASWB01000001">
    <property type="protein sequence ID" value="EOT73729.1"/>
    <property type="molecule type" value="Genomic_DNA"/>
</dbReference>
<dbReference type="OrthoDB" id="9767931at2"/>
<keyword evidence="6" id="KW-1185">Reference proteome</keyword>
<organism evidence="3 5">
    <name type="scientific">Enterococcus moraviensis ATCC BAA-383</name>
    <dbReference type="NCBI Taxonomy" id="1158609"/>
    <lineage>
        <taxon>Bacteria</taxon>
        <taxon>Bacillati</taxon>
        <taxon>Bacillota</taxon>
        <taxon>Bacilli</taxon>
        <taxon>Lactobacillales</taxon>
        <taxon>Enterococcaceae</taxon>
        <taxon>Enterococcus</taxon>
    </lineage>
</organism>
<feature type="transmembrane region" description="Helical" evidence="2">
    <location>
        <begin position="275"/>
        <end position="300"/>
    </location>
</feature>
<dbReference type="InterPro" id="IPR025291">
    <property type="entry name" value="DUF4153"/>
</dbReference>
<evidence type="ECO:0000313" key="6">
    <source>
        <dbReference type="Proteomes" id="UP000014157"/>
    </source>
</evidence>
<evidence type="ECO:0000313" key="4">
    <source>
        <dbReference type="EMBL" id="EOT73729.1"/>
    </source>
</evidence>
<evidence type="ECO:0000313" key="3">
    <source>
        <dbReference type="EMBL" id="EOI01736.1"/>
    </source>
</evidence>
<dbReference type="STRING" id="155617.RV09_GL000688"/>
<accession>R2R284</accession>
<dbReference type="EMBL" id="AJAS01000013">
    <property type="protein sequence ID" value="EOI01736.1"/>
    <property type="molecule type" value="Genomic_DNA"/>
</dbReference>
<proteinExistence type="predicted"/>
<feature type="transmembrane region" description="Helical" evidence="2">
    <location>
        <begin position="74"/>
        <end position="91"/>
    </location>
</feature>
<dbReference type="Proteomes" id="UP000014157">
    <property type="component" value="Unassembled WGS sequence"/>
</dbReference>
<feature type="transmembrane region" description="Helical" evidence="2">
    <location>
        <begin position="103"/>
        <end position="119"/>
    </location>
</feature>
<dbReference type="Pfam" id="PF13687">
    <property type="entry name" value="DUF4153"/>
    <property type="match status" value="1"/>
</dbReference>
<evidence type="ECO:0000256" key="1">
    <source>
        <dbReference type="SAM" id="MobiDB-lite"/>
    </source>
</evidence>
<reference evidence="4 6" key="2">
    <citation type="submission" date="2013-03" db="EMBL/GenBank/DDBJ databases">
        <title>The Genome Sequence of Enterococcus moraviensis BAA-383 (PacBio/Illumina hybrid assembly).</title>
        <authorList>
            <consortium name="The Broad Institute Genomics Platform"/>
            <consortium name="The Broad Institute Genome Sequencing Center for Infectious Disease"/>
            <person name="Earl A."/>
            <person name="Russ C."/>
            <person name="Gilmore M."/>
            <person name="Surin D."/>
            <person name="Walker B."/>
            <person name="Young S."/>
            <person name="Zeng Q."/>
            <person name="Gargeya S."/>
            <person name="Fitzgerald M."/>
            <person name="Haas B."/>
            <person name="Abouelleil A."/>
            <person name="Allen A.W."/>
            <person name="Alvarado L."/>
            <person name="Arachchi H.M."/>
            <person name="Berlin A.M."/>
            <person name="Chapman S.B."/>
            <person name="Gainer-Dewar J."/>
            <person name="Goldberg J."/>
            <person name="Griggs A."/>
            <person name="Gujja S."/>
            <person name="Hansen M."/>
            <person name="Howarth C."/>
            <person name="Imamovic A."/>
            <person name="Ireland A."/>
            <person name="Larimer J."/>
            <person name="McCowan C."/>
            <person name="Murphy C."/>
            <person name="Pearson M."/>
            <person name="Poon T.W."/>
            <person name="Priest M."/>
            <person name="Roberts A."/>
            <person name="Saif S."/>
            <person name="Shea T."/>
            <person name="Sisk P."/>
            <person name="Sykes S."/>
            <person name="Wortman J."/>
            <person name="Nusbaum C."/>
            <person name="Birren B."/>
        </authorList>
    </citation>
    <scope>NUCLEOTIDE SEQUENCE [LARGE SCALE GENOMIC DNA]</scope>
    <source>
        <strain evidence="4 6">ATCC BAA-383</strain>
    </source>
</reference>
<dbReference type="PATRIC" id="fig|1158609.3.peg.1101"/>
<evidence type="ECO:0000256" key="2">
    <source>
        <dbReference type="SAM" id="Phobius"/>
    </source>
</evidence>
<feature type="transmembrane region" description="Helical" evidence="2">
    <location>
        <begin position="409"/>
        <end position="426"/>
    </location>
</feature>
<feature type="transmembrane region" description="Helical" evidence="2">
    <location>
        <begin position="346"/>
        <end position="367"/>
    </location>
</feature>
<dbReference type="eggNOG" id="COG2205">
    <property type="taxonomic scope" value="Bacteria"/>
</dbReference>
<feature type="transmembrane region" description="Helical" evidence="2">
    <location>
        <begin position="192"/>
        <end position="211"/>
    </location>
</feature>
<dbReference type="HOGENOM" id="CLU_025121_1_1_9"/>
<keyword evidence="2" id="KW-0812">Transmembrane</keyword>
<reference evidence="3 5" key="1">
    <citation type="submission" date="2013-02" db="EMBL/GenBank/DDBJ databases">
        <title>The Genome Sequence of Enterococcus moraviensis BAA-383.</title>
        <authorList>
            <consortium name="The Broad Institute Genome Sequencing Platform"/>
            <consortium name="The Broad Institute Genome Sequencing Center for Infectious Disease"/>
            <person name="Earl A.M."/>
            <person name="Gilmore M.S."/>
            <person name="Lebreton F."/>
            <person name="Walker B."/>
            <person name="Young S.K."/>
            <person name="Zeng Q."/>
            <person name="Gargeya S."/>
            <person name="Fitzgerald M."/>
            <person name="Haas B."/>
            <person name="Abouelleil A."/>
            <person name="Alvarado L."/>
            <person name="Arachchi H.M."/>
            <person name="Berlin A.M."/>
            <person name="Chapman S.B."/>
            <person name="Dewar J."/>
            <person name="Goldberg J."/>
            <person name="Griggs A."/>
            <person name="Gujja S."/>
            <person name="Hansen M."/>
            <person name="Howarth C."/>
            <person name="Imamovic A."/>
            <person name="Larimer J."/>
            <person name="McCowan C."/>
            <person name="Murphy C."/>
            <person name="Neiman D."/>
            <person name="Pearson M."/>
            <person name="Priest M."/>
            <person name="Roberts A."/>
            <person name="Saif S."/>
            <person name="Shea T."/>
            <person name="Sisk P."/>
            <person name="Sykes S."/>
            <person name="Wortman J."/>
            <person name="Nusbaum C."/>
            <person name="Birren B."/>
        </authorList>
    </citation>
    <scope>NUCLEOTIDE SEQUENCE [LARGE SCALE GENOMIC DNA]</scope>
    <source>
        <strain evidence="3 5">ATCC BAA-383</strain>
    </source>
</reference>
<feature type="transmembrane region" description="Helical" evidence="2">
    <location>
        <begin position="50"/>
        <end position="68"/>
    </location>
</feature>
<protein>
    <submittedName>
        <fullName evidence="3">Uncharacterized protein</fullName>
    </submittedName>
</protein>
<gene>
    <name evidence="4" type="ORF">I586_00723</name>
    <name evidence="3" type="ORF">UAY_01144</name>
</gene>
<keyword evidence="2" id="KW-1133">Transmembrane helix</keyword>
<name>R2R284_9ENTE</name>
<feature type="transmembrane region" description="Helical" evidence="2">
    <location>
        <begin position="320"/>
        <end position="337"/>
    </location>
</feature>
<dbReference type="RefSeq" id="WP_010764534.1">
    <property type="nucleotide sequence ID" value="NZ_ASWB01000001.1"/>
</dbReference>
<comment type="caution">
    <text evidence="3">The sequence shown here is derived from an EMBL/GenBank/DDBJ whole genome shotgun (WGS) entry which is preliminary data.</text>
</comment>
<feature type="transmembrane region" description="Helical" evidence="2">
    <location>
        <begin position="236"/>
        <end position="254"/>
    </location>
</feature>
<feature type="region of interest" description="Disordered" evidence="1">
    <location>
        <begin position="1"/>
        <end position="23"/>
    </location>
</feature>
<dbReference type="Proteomes" id="UP000013781">
    <property type="component" value="Unassembled WGS sequence"/>
</dbReference>
<feature type="transmembrane region" description="Helical" evidence="2">
    <location>
        <begin position="379"/>
        <end position="402"/>
    </location>
</feature>
<evidence type="ECO:0000313" key="5">
    <source>
        <dbReference type="Proteomes" id="UP000013781"/>
    </source>
</evidence>
<feature type="transmembrane region" description="Helical" evidence="2">
    <location>
        <begin position="125"/>
        <end position="144"/>
    </location>
</feature>
<keyword evidence="2" id="KW-0472">Membrane</keyword>